<gene>
    <name evidence="2" type="ORF">IAD17_07040</name>
</gene>
<reference evidence="2" key="2">
    <citation type="journal article" date="2021" name="PeerJ">
        <title>Extensive microbial diversity within the chicken gut microbiome revealed by metagenomics and culture.</title>
        <authorList>
            <person name="Gilroy R."/>
            <person name="Ravi A."/>
            <person name="Getino M."/>
            <person name="Pursley I."/>
            <person name="Horton D.L."/>
            <person name="Alikhan N.F."/>
            <person name="Baker D."/>
            <person name="Gharbi K."/>
            <person name="Hall N."/>
            <person name="Watson M."/>
            <person name="Adriaenssens E.M."/>
            <person name="Foster-Nyarko E."/>
            <person name="Jarju S."/>
            <person name="Secka A."/>
            <person name="Antonio M."/>
            <person name="Oren A."/>
            <person name="Chaudhuri R.R."/>
            <person name="La Ragione R."/>
            <person name="Hildebrand F."/>
            <person name="Pallen M.J."/>
        </authorList>
    </citation>
    <scope>NUCLEOTIDE SEQUENCE</scope>
    <source>
        <strain evidence="2">ChiHjej12B11-29160</strain>
    </source>
</reference>
<name>A0A9D1I0I8_9ACTN</name>
<comment type="caution">
    <text evidence="2">The sequence shown here is derived from an EMBL/GenBank/DDBJ whole genome shotgun (WGS) entry which is preliminary data.</text>
</comment>
<dbReference type="InterPro" id="IPR013108">
    <property type="entry name" value="Amidohydro_3"/>
</dbReference>
<dbReference type="CDD" id="cd01300">
    <property type="entry name" value="YtcJ_like"/>
    <property type="match status" value="1"/>
</dbReference>
<dbReference type="SUPFAM" id="SSF51556">
    <property type="entry name" value="Metallo-dependent hydrolases"/>
    <property type="match status" value="1"/>
</dbReference>
<evidence type="ECO:0000259" key="1">
    <source>
        <dbReference type="Pfam" id="PF07969"/>
    </source>
</evidence>
<dbReference type="EMBL" id="DVMQ01000018">
    <property type="protein sequence ID" value="HIU24660.1"/>
    <property type="molecule type" value="Genomic_DNA"/>
</dbReference>
<dbReference type="Gene3D" id="2.30.40.10">
    <property type="entry name" value="Urease, subunit C, domain 1"/>
    <property type="match status" value="1"/>
</dbReference>
<accession>A0A9D1I0I8</accession>
<dbReference type="SUPFAM" id="SSF51338">
    <property type="entry name" value="Composite domain of metallo-dependent hydrolases"/>
    <property type="match status" value="1"/>
</dbReference>
<dbReference type="PANTHER" id="PTHR22642:SF2">
    <property type="entry name" value="PROTEIN LONG AFTER FAR-RED 3"/>
    <property type="match status" value="1"/>
</dbReference>
<dbReference type="PANTHER" id="PTHR22642">
    <property type="entry name" value="IMIDAZOLONEPROPIONASE"/>
    <property type="match status" value="1"/>
</dbReference>
<protein>
    <submittedName>
        <fullName evidence="2">Amidohydrolase</fullName>
    </submittedName>
</protein>
<dbReference type="AlphaFoldDB" id="A0A9D1I0I8"/>
<dbReference type="InterPro" id="IPR033932">
    <property type="entry name" value="YtcJ-like"/>
</dbReference>
<reference evidence="2" key="1">
    <citation type="submission" date="2020-10" db="EMBL/GenBank/DDBJ databases">
        <authorList>
            <person name="Gilroy R."/>
        </authorList>
    </citation>
    <scope>NUCLEOTIDE SEQUENCE</scope>
    <source>
        <strain evidence="2">ChiHjej12B11-29160</strain>
    </source>
</reference>
<evidence type="ECO:0000313" key="3">
    <source>
        <dbReference type="Proteomes" id="UP000824078"/>
    </source>
</evidence>
<dbReference type="Gene3D" id="3.10.310.70">
    <property type="match status" value="1"/>
</dbReference>
<dbReference type="Proteomes" id="UP000824078">
    <property type="component" value="Unassembled WGS sequence"/>
</dbReference>
<dbReference type="GO" id="GO:0016810">
    <property type="term" value="F:hydrolase activity, acting on carbon-nitrogen (but not peptide) bonds"/>
    <property type="evidence" value="ECO:0007669"/>
    <property type="project" value="InterPro"/>
</dbReference>
<dbReference type="Pfam" id="PF07969">
    <property type="entry name" value="Amidohydro_3"/>
    <property type="match status" value="1"/>
</dbReference>
<dbReference type="InterPro" id="IPR011059">
    <property type="entry name" value="Metal-dep_hydrolase_composite"/>
</dbReference>
<evidence type="ECO:0000313" key="2">
    <source>
        <dbReference type="EMBL" id="HIU24660.1"/>
    </source>
</evidence>
<dbReference type="InterPro" id="IPR032466">
    <property type="entry name" value="Metal_Hydrolase"/>
</dbReference>
<feature type="domain" description="Amidohydrolase 3" evidence="1">
    <location>
        <begin position="62"/>
        <end position="551"/>
    </location>
</feature>
<sequence length="553" mass="60080">MTNAHHDTDSNHSVTRFEHGRFWTANPSQPEADTMIVNEQGRIAWIGQATELPEIYTGSACRTVNLEGARVIPGFVDAHMHAVMLANFAPQISALPPAVNSIEDLVNAIAARRAQQGPDAWVEGWGYDEGLFAEKRSPTRWDLDRGCADAPVCIMRTCGHIRCVNSRALELAGITRDTPDPAGGEIERDANGEPTGVLKETARELVTPVIPKPSREDAVHNIVALGQLLASQGVVAGTDMCSVDGTDTHPLLVDAARHGLPQDIASYMLWDYIKANPDAYILGPDEMDRSQQIFSAGIKILTDGSVSGRTAWFYEPFLPSDRDLGAENCGIPTCTDEDIDAAIAFCQAHHCQLSLHAMGTHAIDRVLDRVMAAGLWDAGSVPPVRVEHVTAPSAHAIKTFAQTGIAVVTQPIFPYAEIDTYRTNLGDTRTRSCYPFRTMVDAGVRVALSTDAPATSWAVPSDPFPNLKSAITRRAHTGFDFGQDERLSREEALSRYTREAASVVGFEGLGMLCAGYKASFAVLDRDLLTIPEDEIDKVQVTATYIRGKKVFEA</sequence>
<proteinExistence type="predicted"/>
<organism evidence="2 3">
    <name type="scientific">Candidatus Coprovicinus avistercoris</name>
    <dbReference type="NCBI Taxonomy" id="2840754"/>
    <lineage>
        <taxon>Bacteria</taxon>
        <taxon>Bacillati</taxon>
        <taxon>Actinomycetota</taxon>
        <taxon>Coriobacteriia</taxon>
        <taxon>Coriobacteriales</taxon>
        <taxon>Coriobacteriaceae</taxon>
        <taxon>Coriobacteriaceae incertae sedis</taxon>
        <taxon>Candidatus Coprovicinus</taxon>
    </lineage>
</organism>
<dbReference type="Gene3D" id="3.20.20.140">
    <property type="entry name" value="Metal-dependent hydrolases"/>
    <property type="match status" value="1"/>
</dbReference>